<comment type="caution">
    <text evidence="2">The sequence shown here is derived from an EMBL/GenBank/DDBJ whole genome shotgun (WGS) entry which is preliminary data.</text>
</comment>
<evidence type="ECO:0000256" key="1">
    <source>
        <dbReference type="SAM" id="MobiDB-lite"/>
    </source>
</evidence>
<dbReference type="EMBL" id="CABR01000074">
    <property type="protein sequence ID" value="CBI10204.1"/>
    <property type="molecule type" value="Genomic_DNA"/>
</dbReference>
<evidence type="ECO:0000313" key="2">
    <source>
        <dbReference type="EMBL" id="CBI10204.1"/>
    </source>
</evidence>
<feature type="region of interest" description="Disordered" evidence="1">
    <location>
        <begin position="1"/>
        <end position="28"/>
    </location>
</feature>
<dbReference type="AlphaFoldDB" id="E6QSI2"/>
<name>E6QSI2_9ZZZZ</name>
<sequence length="28" mass="2947">MDGNAGKFNSMGNSQVLGSNFDSETHDS</sequence>
<protein>
    <submittedName>
        <fullName evidence="2">Uncharacterized protein</fullName>
    </submittedName>
</protein>
<gene>
    <name evidence="2" type="ORF">CARN7_0969</name>
</gene>
<accession>E6QSI2</accession>
<proteinExistence type="predicted"/>
<reference evidence="2" key="1">
    <citation type="submission" date="2009-10" db="EMBL/GenBank/DDBJ databases">
        <title>Diversity of trophic interactions inside an arsenic-rich microbial ecosystem.</title>
        <authorList>
            <person name="Bertin P.N."/>
            <person name="Heinrich-Salmeron A."/>
            <person name="Pelletier E."/>
            <person name="Goulhen-Chollet F."/>
            <person name="Arsene-Ploetze F."/>
            <person name="Gallien S."/>
            <person name="Calteau A."/>
            <person name="Vallenet D."/>
            <person name="Casiot C."/>
            <person name="Chane-Woon-Ming B."/>
            <person name="Giloteaux L."/>
            <person name="Barakat M."/>
            <person name="Bonnefoy V."/>
            <person name="Bruneel O."/>
            <person name="Chandler M."/>
            <person name="Cleiss J."/>
            <person name="Duran R."/>
            <person name="Elbaz-Poulichet F."/>
            <person name="Fonknechten N."/>
            <person name="Lauga B."/>
            <person name="Mornico D."/>
            <person name="Ortet P."/>
            <person name="Schaeffer C."/>
            <person name="Siguier P."/>
            <person name="Alexander Thil Smith A."/>
            <person name="Van Dorsselaer A."/>
            <person name="Weissenbach J."/>
            <person name="Medigue C."/>
            <person name="Le Paslier D."/>
        </authorList>
    </citation>
    <scope>NUCLEOTIDE SEQUENCE</scope>
</reference>
<organism evidence="2">
    <name type="scientific">mine drainage metagenome</name>
    <dbReference type="NCBI Taxonomy" id="410659"/>
    <lineage>
        <taxon>unclassified sequences</taxon>
        <taxon>metagenomes</taxon>
        <taxon>ecological metagenomes</taxon>
    </lineage>
</organism>
<feature type="compositionally biased region" description="Polar residues" evidence="1">
    <location>
        <begin position="10"/>
        <end position="22"/>
    </location>
</feature>